<name>A0A1B6MQW9_9HEMI</name>
<accession>A0A1B6MQW9</accession>
<feature type="non-terminal residue" evidence="1">
    <location>
        <position position="1"/>
    </location>
</feature>
<organism evidence="1">
    <name type="scientific">Graphocephala atropunctata</name>
    <dbReference type="NCBI Taxonomy" id="36148"/>
    <lineage>
        <taxon>Eukaryota</taxon>
        <taxon>Metazoa</taxon>
        <taxon>Ecdysozoa</taxon>
        <taxon>Arthropoda</taxon>
        <taxon>Hexapoda</taxon>
        <taxon>Insecta</taxon>
        <taxon>Pterygota</taxon>
        <taxon>Neoptera</taxon>
        <taxon>Paraneoptera</taxon>
        <taxon>Hemiptera</taxon>
        <taxon>Auchenorrhyncha</taxon>
        <taxon>Membracoidea</taxon>
        <taxon>Cicadellidae</taxon>
        <taxon>Cicadellinae</taxon>
        <taxon>Cicadellini</taxon>
        <taxon>Graphocephala</taxon>
    </lineage>
</organism>
<dbReference type="AlphaFoldDB" id="A0A1B6MQW9"/>
<proteinExistence type="predicted"/>
<feature type="non-terminal residue" evidence="1">
    <location>
        <position position="130"/>
    </location>
</feature>
<reference evidence="1" key="1">
    <citation type="submission" date="2015-11" db="EMBL/GenBank/DDBJ databases">
        <title>De novo transcriptome assembly of four potential Pierce s Disease insect vectors from Arizona vineyards.</title>
        <authorList>
            <person name="Tassone E.E."/>
        </authorList>
    </citation>
    <scope>NUCLEOTIDE SEQUENCE</scope>
</reference>
<protein>
    <submittedName>
        <fullName evidence="1">Uncharacterized protein</fullName>
    </submittedName>
</protein>
<sequence length="130" mass="15091">SCQTESNCLVYCESCHMSTKLMKRLVYMIVDEQRKYSIKETHVSRFREHLGEDVFGITQWAVMSGWVEAVEEDFKWVATMVTAALKSCEESRQAQEEQEHEHKNTVKSLTDHLVVIQSQLEAEKAQSTYL</sequence>
<dbReference type="EMBL" id="GEBQ01001656">
    <property type="protein sequence ID" value="JAT38321.1"/>
    <property type="molecule type" value="Transcribed_RNA"/>
</dbReference>
<evidence type="ECO:0000313" key="1">
    <source>
        <dbReference type="EMBL" id="JAT38321.1"/>
    </source>
</evidence>
<gene>
    <name evidence="1" type="ORF">g.6646</name>
</gene>